<gene>
    <name evidence="1" type="ORF">BSU04_32010</name>
</gene>
<dbReference type="AlphaFoldDB" id="A0A226WTC7"/>
<protein>
    <submittedName>
        <fullName evidence="1">Uncharacterized protein</fullName>
    </submittedName>
</protein>
<evidence type="ECO:0000313" key="2">
    <source>
        <dbReference type="Proteomes" id="UP000214720"/>
    </source>
</evidence>
<dbReference type="Proteomes" id="UP000214720">
    <property type="component" value="Unassembled WGS sequence"/>
</dbReference>
<comment type="caution">
    <text evidence="1">The sequence shown here is derived from an EMBL/GenBank/DDBJ whole genome shotgun (WGS) entry which is preliminary data.</text>
</comment>
<organism evidence="1 2">
    <name type="scientific">Caballeronia sordidicola</name>
    <name type="common">Burkholderia sordidicola</name>
    <dbReference type="NCBI Taxonomy" id="196367"/>
    <lineage>
        <taxon>Bacteria</taxon>
        <taxon>Pseudomonadati</taxon>
        <taxon>Pseudomonadota</taxon>
        <taxon>Betaproteobacteria</taxon>
        <taxon>Burkholderiales</taxon>
        <taxon>Burkholderiaceae</taxon>
        <taxon>Caballeronia</taxon>
    </lineage>
</organism>
<evidence type="ECO:0000313" key="1">
    <source>
        <dbReference type="EMBL" id="OXC74422.1"/>
    </source>
</evidence>
<reference evidence="2" key="1">
    <citation type="submission" date="2017-01" db="EMBL/GenBank/DDBJ databases">
        <title>Genome Analysis of Deinococcus marmoris KOPRI26562.</title>
        <authorList>
            <person name="Kim J.H."/>
            <person name="Oh H.-M."/>
        </authorList>
    </citation>
    <scope>NUCLEOTIDE SEQUENCE [LARGE SCALE GENOMIC DNA]</scope>
    <source>
        <strain evidence="2">PAMC 26633</strain>
    </source>
</reference>
<dbReference type="EMBL" id="MTHB01000216">
    <property type="protein sequence ID" value="OXC74422.1"/>
    <property type="molecule type" value="Genomic_DNA"/>
</dbReference>
<sequence>MINRFDMRSPLDEPTCCAQWVAVQVLRRQFALAHKFEYSGTRNHGIAREFRSLYIEEHLRNLTKI</sequence>
<accession>A0A226WTC7</accession>
<proteinExistence type="predicted"/>
<name>A0A226WTC7_CABSO</name>